<keyword evidence="2" id="KW-1185">Reference proteome</keyword>
<reference evidence="1" key="1">
    <citation type="submission" date="2015-04" db="UniProtKB">
        <authorList>
            <consortium name="EnsemblPlants"/>
        </authorList>
    </citation>
    <scope>IDENTIFICATION</scope>
</reference>
<name>A0A0E0EAH7_9ORYZ</name>
<protein>
    <submittedName>
        <fullName evidence="1">Uncharacterized protein</fullName>
    </submittedName>
</protein>
<dbReference type="Gramene" id="OMERI07G09580.1">
    <property type="protein sequence ID" value="OMERI07G09580.1"/>
    <property type="gene ID" value="OMERI07G09580"/>
</dbReference>
<reference evidence="1" key="2">
    <citation type="submission" date="2018-05" db="EMBL/GenBank/DDBJ databases">
        <title>OmerRS3 (Oryza meridionalis Reference Sequence Version 3).</title>
        <authorList>
            <person name="Zhang J."/>
            <person name="Kudrna D."/>
            <person name="Lee S."/>
            <person name="Talag J."/>
            <person name="Welchert J."/>
            <person name="Wing R.A."/>
        </authorList>
    </citation>
    <scope>NUCLEOTIDE SEQUENCE [LARGE SCALE GENOMIC DNA]</scope>
    <source>
        <strain evidence="1">cv. OR44</strain>
    </source>
</reference>
<proteinExistence type="predicted"/>
<organism evidence="1">
    <name type="scientific">Oryza meridionalis</name>
    <dbReference type="NCBI Taxonomy" id="40149"/>
    <lineage>
        <taxon>Eukaryota</taxon>
        <taxon>Viridiplantae</taxon>
        <taxon>Streptophyta</taxon>
        <taxon>Embryophyta</taxon>
        <taxon>Tracheophyta</taxon>
        <taxon>Spermatophyta</taxon>
        <taxon>Magnoliopsida</taxon>
        <taxon>Liliopsida</taxon>
        <taxon>Poales</taxon>
        <taxon>Poaceae</taxon>
        <taxon>BOP clade</taxon>
        <taxon>Oryzoideae</taxon>
        <taxon>Oryzeae</taxon>
        <taxon>Oryzinae</taxon>
        <taxon>Oryza</taxon>
    </lineage>
</organism>
<evidence type="ECO:0000313" key="1">
    <source>
        <dbReference type="EnsemblPlants" id="OMERI07G09580.1"/>
    </source>
</evidence>
<dbReference type="AlphaFoldDB" id="A0A0E0EAH7"/>
<evidence type="ECO:0000313" key="2">
    <source>
        <dbReference type="Proteomes" id="UP000008021"/>
    </source>
</evidence>
<sequence length="100" mass="11333">MESLEMRGHRKLKKWILLIIKEIQFLALKTEIDEVDEGISEGELEEALLRRRNAHGIKTRQKRLGRQTGRQRIGHVRGEVDLVYTATHVGGEEGCSSGLG</sequence>
<accession>A0A0E0EAH7</accession>
<dbReference type="Proteomes" id="UP000008021">
    <property type="component" value="Chromosome 7"/>
</dbReference>
<dbReference type="EnsemblPlants" id="OMERI07G09580.1">
    <property type="protein sequence ID" value="OMERI07G09580.1"/>
    <property type="gene ID" value="OMERI07G09580"/>
</dbReference>
<dbReference type="HOGENOM" id="CLU_2310612_0_0_1"/>